<dbReference type="InterPro" id="IPR015943">
    <property type="entry name" value="WD40/YVTN_repeat-like_dom_sf"/>
</dbReference>
<dbReference type="InterPro" id="IPR036322">
    <property type="entry name" value="WD40_repeat_dom_sf"/>
</dbReference>
<accession>A0A699GJ23</accession>
<dbReference type="EMBL" id="BKCJ010000053">
    <property type="protein sequence ID" value="GEU29232.1"/>
    <property type="molecule type" value="Genomic_DNA"/>
</dbReference>
<evidence type="ECO:0000313" key="1">
    <source>
        <dbReference type="EMBL" id="GEU29232.1"/>
    </source>
</evidence>
<dbReference type="InterPro" id="IPR044716">
    <property type="entry name" value="LEUNIG-like"/>
</dbReference>
<organism evidence="1">
    <name type="scientific">Tanacetum cinerariifolium</name>
    <name type="common">Dalmatian daisy</name>
    <name type="synonym">Chrysanthemum cinerariifolium</name>
    <dbReference type="NCBI Taxonomy" id="118510"/>
    <lineage>
        <taxon>Eukaryota</taxon>
        <taxon>Viridiplantae</taxon>
        <taxon>Streptophyta</taxon>
        <taxon>Embryophyta</taxon>
        <taxon>Tracheophyta</taxon>
        <taxon>Spermatophyta</taxon>
        <taxon>Magnoliopsida</taxon>
        <taxon>eudicotyledons</taxon>
        <taxon>Gunneridae</taxon>
        <taxon>Pentapetalae</taxon>
        <taxon>asterids</taxon>
        <taxon>campanulids</taxon>
        <taxon>Asterales</taxon>
        <taxon>Asteraceae</taxon>
        <taxon>Asteroideae</taxon>
        <taxon>Anthemideae</taxon>
        <taxon>Anthemidinae</taxon>
        <taxon>Tanacetum</taxon>
    </lineage>
</organism>
<dbReference type="SUPFAM" id="SSF50978">
    <property type="entry name" value="WD40 repeat-like"/>
    <property type="match status" value="1"/>
</dbReference>
<dbReference type="AlphaFoldDB" id="A0A699GJ23"/>
<dbReference type="GO" id="GO:0003714">
    <property type="term" value="F:transcription corepressor activity"/>
    <property type="evidence" value="ECO:0007669"/>
    <property type="project" value="InterPro"/>
</dbReference>
<dbReference type="Pfam" id="PF00400">
    <property type="entry name" value="WD40"/>
    <property type="match status" value="1"/>
</dbReference>
<comment type="caution">
    <text evidence="1">The sequence shown here is derived from an EMBL/GenBank/DDBJ whole genome shotgun (WGS) entry which is preliminary data.</text>
</comment>
<reference evidence="1" key="1">
    <citation type="journal article" date="2019" name="Sci. Rep.">
        <title>Draft genome of Tanacetum cinerariifolium, the natural source of mosquito coil.</title>
        <authorList>
            <person name="Yamashiro T."/>
            <person name="Shiraishi A."/>
            <person name="Satake H."/>
            <person name="Nakayama K."/>
        </authorList>
    </citation>
    <scope>NUCLEOTIDE SEQUENCE</scope>
</reference>
<dbReference type="Gene3D" id="2.130.10.10">
    <property type="entry name" value="YVTN repeat-like/Quinoprotein amine dehydrogenase"/>
    <property type="match status" value="1"/>
</dbReference>
<dbReference type="PANTHER" id="PTHR44376:SF5">
    <property type="entry name" value="TRANSCRIPTIONAL COREPRESSOR LEUNIG ISOFORM X1"/>
    <property type="match status" value="1"/>
</dbReference>
<proteinExistence type="predicted"/>
<sequence length="493" mass="55949">MEGDDNTRRRLLDAHVLDYICGKRLPPSAHVFAQEAAASTPTLWYEGYLDTHWALESDLCFAQRLEAEQAWIINECGVLRPLPASEKAIRDLFIPVSDDGEVADEVQVDGFSFVTHRVSKLKDTIREEVSSAEYLYSGLFQIEPSADGLNVFWSACYQQRIRIPRPVKDNGLFLSRNLLQLQFHLSHTRTSNTTQGDAYSIDDKGKKHKLLSCSFSSNGEFLAFARITGEVSEARVVLIRHVKPSEPKEYFYTWPVSKSVDFCPTDRHLLCSCDSHGEIHIWNVERCLILWRLKGHAQEINSMCWDTDLKRLASVSNESAQVWALTDNEWTCHYKLSFDDYIYKCCVFHPLYQQLLVIGSYQTLGDQKSDMVVAGAQCLIRILMVFIVAVSEWLIVELSSYSGNEPGGMYSSSSYDGAWVAVVIWVVEALDPTIEIVFSKGVMHCDVYRLAIEHVTLEKALVTKGVEINWFVCFDMVGFVIVDLCGMRRNVST</sequence>
<name>A0A699GJ23_TANCI</name>
<gene>
    <name evidence="1" type="ORF">Tci_001210</name>
</gene>
<dbReference type="PANTHER" id="PTHR44376">
    <property type="entry name" value="TRANSCRIPTIONAL REGULATOR OF FILAMENTOUS GROWTH FLO8"/>
    <property type="match status" value="1"/>
</dbReference>
<protein>
    <submittedName>
        <fullName evidence="1">Uncharacterized protein</fullName>
    </submittedName>
</protein>
<dbReference type="InterPro" id="IPR001680">
    <property type="entry name" value="WD40_rpt"/>
</dbReference>
<dbReference type="SMART" id="SM00320">
    <property type="entry name" value="WD40"/>
    <property type="match status" value="2"/>
</dbReference>